<dbReference type="SUPFAM" id="SSF52954">
    <property type="entry name" value="Class II aaRS ABD-related"/>
    <property type="match status" value="1"/>
</dbReference>
<dbReference type="Pfam" id="PF03129">
    <property type="entry name" value="HGTP_anticodon"/>
    <property type="match status" value="1"/>
</dbReference>
<evidence type="ECO:0000256" key="6">
    <source>
        <dbReference type="ARBA" id="ARBA00022741"/>
    </source>
</evidence>
<dbReference type="SMART" id="SM00863">
    <property type="entry name" value="tRNA_SAD"/>
    <property type="match status" value="1"/>
</dbReference>
<feature type="binding site" evidence="13">
    <location>
        <position position="473"/>
    </location>
    <ligand>
        <name>Zn(2+)</name>
        <dbReference type="ChEBI" id="CHEBI:29105"/>
        <note>catalytic</note>
    </ligand>
</feature>
<reference evidence="15 16" key="1">
    <citation type="submission" date="2017-09" db="EMBL/GenBank/DDBJ databases">
        <title>Depth-based differentiation of microbial function through sediment-hosted aquifers and enrichment of novel symbionts in the deep terrestrial subsurface.</title>
        <authorList>
            <person name="Probst A.J."/>
            <person name="Ladd B."/>
            <person name="Jarett J.K."/>
            <person name="Geller-Mcgrath D.E."/>
            <person name="Sieber C.M."/>
            <person name="Emerson J.B."/>
            <person name="Anantharaman K."/>
            <person name="Thomas B.C."/>
            <person name="Malmstrom R."/>
            <person name="Stieglmeier M."/>
            <person name="Klingl A."/>
            <person name="Woyke T."/>
            <person name="Ryan C.M."/>
            <person name="Banfield J.F."/>
        </authorList>
    </citation>
    <scope>NUCLEOTIDE SEQUENCE [LARGE SCALE GENOMIC DNA]</scope>
    <source>
        <strain evidence="15">CG22_combo_CG10-13_8_21_14_all_47_15</strain>
    </source>
</reference>
<dbReference type="PRINTS" id="PR01047">
    <property type="entry name" value="TRNASYNTHTHR"/>
</dbReference>
<dbReference type="Proteomes" id="UP000230638">
    <property type="component" value="Unassembled WGS sequence"/>
</dbReference>
<dbReference type="Pfam" id="PF00587">
    <property type="entry name" value="tRNA-synt_2b"/>
    <property type="match status" value="1"/>
</dbReference>
<dbReference type="Gene3D" id="3.30.980.10">
    <property type="entry name" value="Threonyl-trna Synthetase, Chain A, domain 2"/>
    <property type="match status" value="1"/>
</dbReference>
<dbReference type="GO" id="GO:0004829">
    <property type="term" value="F:threonine-tRNA ligase activity"/>
    <property type="evidence" value="ECO:0007669"/>
    <property type="project" value="UniProtKB-UniRule"/>
</dbReference>
<dbReference type="InterPro" id="IPR018163">
    <property type="entry name" value="Thr/Ala-tRNA-synth_IIc_edit"/>
</dbReference>
<dbReference type="InterPro" id="IPR047246">
    <property type="entry name" value="ThrRS_anticodon"/>
</dbReference>
<keyword evidence="4 13" id="KW-0436">Ligase</keyword>
<evidence type="ECO:0000313" key="15">
    <source>
        <dbReference type="EMBL" id="PIP73025.1"/>
    </source>
</evidence>
<evidence type="ECO:0000256" key="5">
    <source>
        <dbReference type="ARBA" id="ARBA00022723"/>
    </source>
</evidence>
<dbReference type="Pfam" id="PF07973">
    <property type="entry name" value="tRNA_SAD"/>
    <property type="match status" value="1"/>
</dbReference>
<evidence type="ECO:0000256" key="1">
    <source>
        <dbReference type="ARBA" id="ARBA00008226"/>
    </source>
</evidence>
<comment type="similarity">
    <text evidence="1 13">Belongs to the class-II aminoacyl-tRNA synthetase family.</text>
</comment>
<dbReference type="GO" id="GO:0000049">
    <property type="term" value="F:tRNA binding"/>
    <property type="evidence" value="ECO:0007669"/>
    <property type="project" value="UniProtKB-KW"/>
</dbReference>
<evidence type="ECO:0000259" key="14">
    <source>
        <dbReference type="PROSITE" id="PS50862"/>
    </source>
</evidence>
<dbReference type="PANTHER" id="PTHR11451:SF44">
    <property type="entry name" value="THREONINE--TRNA LIGASE, CHLOROPLASTIC_MITOCHONDRIAL 2"/>
    <property type="match status" value="1"/>
</dbReference>
<keyword evidence="5 13" id="KW-0479">Metal-binding</keyword>
<feature type="domain" description="Aminoacyl-transfer RNA synthetases class-II family profile" evidence="14">
    <location>
        <begin position="236"/>
        <end position="496"/>
    </location>
</feature>
<dbReference type="InterPro" id="IPR036621">
    <property type="entry name" value="Anticodon-bd_dom_sf"/>
</dbReference>
<dbReference type="InterPro" id="IPR012947">
    <property type="entry name" value="tRNA_SAD"/>
</dbReference>
<comment type="caution">
    <text evidence="13">Lacks conserved residue(s) required for the propagation of feature annotation.</text>
</comment>
<dbReference type="FunFam" id="3.40.50.800:FF:000001">
    <property type="entry name" value="Threonine--tRNA ligase"/>
    <property type="match status" value="1"/>
</dbReference>
<dbReference type="PANTHER" id="PTHR11451">
    <property type="entry name" value="THREONINE-TRNA LIGASE"/>
    <property type="match status" value="1"/>
</dbReference>
<dbReference type="FunFam" id="3.30.930.10:FF:000002">
    <property type="entry name" value="Threonine--tRNA ligase"/>
    <property type="match status" value="1"/>
</dbReference>
<dbReference type="Gene3D" id="3.30.930.10">
    <property type="entry name" value="Bira Bifunctional Protein, Domain 2"/>
    <property type="match status" value="1"/>
</dbReference>
<feature type="binding site" evidence="13">
    <location>
        <position position="340"/>
    </location>
    <ligand>
        <name>Zn(2+)</name>
        <dbReference type="ChEBI" id="CHEBI:29105"/>
        <note>catalytic</note>
    </ligand>
</feature>
<dbReference type="EMBL" id="PCTL01000033">
    <property type="protein sequence ID" value="PIP73025.1"/>
    <property type="molecule type" value="Genomic_DNA"/>
</dbReference>
<dbReference type="SUPFAM" id="SSF55681">
    <property type="entry name" value="Class II aaRS and biotin synthetases"/>
    <property type="match status" value="1"/>
</dbReference>
<name>A0A2H0CSX7_9BACT</name>
<feature type="binding site" evidence="13">
    <location>
        <position position="289"/>
    </location>
    <ligand>
        <name>Zn(2+)</name>
        <dbReference type="ChEBI" id="CHEBI:29105"/>
        <note>catalytic</note>
    </ligand>
</feature>
<dbReference type="GO" id="GO:0046872">
    <property type="term" value="F:metal ion binding"/>
    <property type="evidence" value="ECO:0007669"/>
    <property type="project" value="UniProtKB-KW"/>
</dbReference>
<evidence type="ECO:0000256" key="4">
    <source>
        <dbReference type="ARBA" id="ARBA00022598"/>
    </source>
</evidence>
<dbReference type="AlphaFoldDB" id="A0A2H0CSX7"/>
<keyword evidence="10 13" id="KW-0648">Protein biosynthesis</keyword>
<keyword evidence="7 13" id="KW-0862">Zinc</keyword>
<comment type="subunit">
    <text evidence="13">Homodimer.</text>
</comment>
<dbReference type="Gene3D" id="3.40.50.800">
    <property type="entry name" value="Anticodon-binding domain"/>
    <property type="match status" value="1"/>
</dbReference>
<dbReference type="InterPro" id="IPR045864">
    <property type="entry name" value="aa-tRNA-synth_II/BPL/LPL"/>
</dbReference>
<dbReference type="GO" id="GO:0005524">
    <property type="term" value="F:ATP binding"/>
    <property type="evidence" value="ECO:0007669"/>
    <property type="project" value="UniProtKB-UniRule"/>
</dbReference>
<comment type="caution">
    <text evidence="15">The sequence shown here is derived from an EMBL/GenBank/DDBJ whole genome shotgun (WGS) entry which is preliminary data.</text>
</comment>
<dbReference type="FunFam" id="3.30.980.10:FF:000005">
    <property type="entry name" value="Threonyl-tRNA synthetase, mitochondrial"/>
    <property type="match status" value="1"/>
</dbReference>
<accession>A0A2H0CSX7</accession>
<keyword evidence="6 13" id="KW-0547">Nucleotide-binding</keyword>
<dbReference type="GO" id="GO:0005737">
    <property type="term" value="C:cytoplasm"/>
    <property type="evidence" value="ECO:0007669"/>
    <property type="project" value="UniProtKB-SubCell"/>
</dbReference>
<dbReference type="CDD" id="cd00771">
    <property type="entry name" value="ThrRS_core"/>
    <property type="match status" value="1"/>
</dbReference>
<keyword evidence="2 13" id="KW-0963">Cytoplasm</keyword>
<dbReference type="Gene3D" id="3.30.54.20">
    <property type="match status" value="1"/>
</dbReference>
<dbReference type="FunFam" id="3.30.54.20:FF:000002">
    <property type="entry name" value="Threonine--tRNA ligase"/>
    <property type="match status" value="1"/>
</dbReference>
<comment type="catalytic activity">
    <reaction evidence="12 13">
        <text>tRNA(Thr) + L-threonine + ATP = L-threonyl-tRNA(Thr) + AMP + diphosphate + H(+)</text>
        <dbReference type="Rhea" id="RHEA:24624"/>
        <dbReference type="Rhea" id="RHEA-COMP:9670"/>
        <dbReference type="Rhea" id="RHEA-COMP:9704"/>
        <dbReference type="ChEBI" id="CHEBI:15378"/>
        <dbReference type="ChEBI" id="CHEBI:30616"/>
        <dbReference type="ChEBI" id="CHEBI:33019"/>
        <dbReference type="ChEBI" id="CHEBI:57926"/>
        <dbReference type="ChEBI" id="CHEBI:78442"/>
        <dbReference type="ChEBI" id="CHEBI:78534"/>
        <dbReference type="ChEBI" id="CHEBI:456215"/>
        <dbReference type="EC" id="6.1.1.3"/>
    </reaction>
</comment>
<keyword evidence="11 13" id="KW-0030">Aminoacyl-tRNA synthetase</keyword>
<dbReference type="GO" id="GO:0006435">
    <property type="term" value="P:threonyl-tRNA aminoacylation"/>
    <property type="evidence" value="ECO:0007669"/>
    <property type="project" value="UniProtKB-UniRule"/>
</dbReference>
<gene>
    <name evidence="13" type="primary">thrS</name>
    <name evidence="15" type="ORF">COW88_03420</name>
</gene>
<comment type="cofactor">
    <cofactor evidence="13">
        <name>Zn(2+)</name>
        <dbReference type="ChEBI" id="CHEBI:29105"/>
    </cofactor>
    <text evidence="13">Binds 1 zinc ion per subunit.</text>
</comment>
<dbReference type="PROSITE" id="PS50862">
    <property type="entry name" value="AA_TRNA_LIGASE_II"/>
    <property type="match status" value="1"/>
</dbReference>
<dbReference type="EC" id="6.1.1.3" evidence="13"/>
<keyword evidence="8 13" id="KW-0067">ATP-binding</keyword>
<proteinExistence type="inferred from homology"/>
<dbReference type="InterPro" id="IPR033728">
    <property type="entry name" value="ThrRS_core"/>
</dbReference>
<organism evidence="15 16">
    <name type="scientific">Candidatus Lloydbacteria bacterium CG22_combo_CG10-13_8_21_14_all_47_15</name>
    <dbReference type="NCBI Taxonomy" id="1974635"/>
    <lineage>
        <taxon>Bacteria</taxon>
        <taxon>Candidatus Lloydiibacteriota</taxon>
    </lineage>
</organism>
<evidence type="ECO:0000256" key="12">
    <source>
        <dbReference type="ARBA" id="ARBA00049515"/>
    </source>
</evidence>
<dbReference type="HAMAP" id="MF_00184">
    <property type="entry name" value="Thr_tRNA_synth"/>
    <property type="match status" value="1"/>
</dbReference>
<protein>
    <recommendedName>
        <fullName evidence="13">Threonine--tRNA ligase</fullName>
        <ecNumber evidence="13">6.1.1.3</ecNumber>
    </recommendedName>
    <alternativeName>
        <fullName evidence="13">Threonyl-tRNA synthetase</fullName>
        <shortName evidence="13">ThrRS</shortName>
    </alternativeName>
</protein>
<dbReference type="CDD" id="cd00860">
    <property type="entry name" value="ThrRS_anticodon"/>
    <property type="match status" value="1"/>
</dbReference>
<dbReference type="SUPFAM" id="SSF55186">
    <property type="entry name" value="ThrRS/AlaRS common domain"/>
    <property type="match status" value="1"/>
</dbReference>
<comment type="subcellular location">
    <subcellularLocation>
        <location evidence="13">Cytoplasm</location>
    </subcellularLocation>
</comment>
<dbReference type="InterPro" id="IPR002314">
    <property type="entry name" value="aa-tRNA-synt_IIb"/>
</dbReference>
<dbReference type="NCBIfam" id="TIGR00418">
    <property type="entry name" value="thrS"/>
    <property type="match status" value="1"/>
</dbReference>
<dbReference type="InterPro" id="IPR002320">
    <property type="entry name" value="Thr-tRNA-ligase_IIa"/>
</dbReference>
<evidence type="ECO:0000256" key="10">
    <source>
        <dbReference type="ARBA" id="ARBA00022917"/>
    </source>
</evidence>
<evidence type="ECO:0000256" key="9">
    <source>
        <dbReference type="ARBA" id="ARBA00022884"/>
    </source>
</evidence>
<keyword evidence="9 13" id="KW-0694">RNA-binding</keyword>
<evidence type="ECO:0000313" key="16">
    <source>
        <dbReference type="Proteomes" id="UP000230638"/>
    </source>
</evidence>
<evidence type="ECO:0000256" key="7">
    <source>
        <dbReference type="ARBA" id="ARBA00022833"/>
    </source>
</evidence>
<evidence type="ECO:0000256" key="8">
    <source>
        <dbReference type="ARBA" id="ARBA00022840"/>
    </source>
</evidence>
<dbReference type="InterPro" id="IPR004154">
    <property type="entry name" value="Anticodon-bd"/>
</dbReference>
<dbReference type="InterPro" id="IPR006195">
    <property type="entry name" value="aa-tRNA-synth_II"/>
</dbReference>
<evidence type="ECO:0000256" key="11">
    <source>
        <dbReference type="ARBA" id="ARBA00023146"/>
    </source>
</evidence>
<evidence type="ECO:0000256" key="13">
    <source>
        <dbReference type="HAMAP-Rule" id="MF_00184"/>
    </source>
</evidence>
<keyword evidence="3 13" id="KW-0820">tRNA-binding</keyword>
<sequence>MPRNFHRKCYYFHMEHTELYKIRHSLAHILAIAVKEKYPHAKMAIGPVIENGFYYDFDFSGGGSPTDKDLKELQKRMKKLASQNLDFTKEEIDETGARELFKNEPYKIELINEIARSDRKITLYKTGNFTDLCEGPHVVNTKEISPDAFALTSIAGAYWHGDEKKPMLTRIYGVAFESKEALAEYKAMRDEAAKRDHRKIGKELGLFTFSDLVGSGLPMFTPKGTTIRDAIAEKIRLLQEPYGYERVWIPHIAKRELYETSGHWEKFQNDLFHVKGKADAEFVMKPMNCPHHTQIYAATMRSYRDLPVRFMEFTTNYRDEQPGELLGLSRVRSLTQDDGHVFCTIEQVKGEAKNIVAVIRQFYSSLGMFKNDSFRVLLSVRDQSAPDKYIGKPEHWETAEQMLREIAEEENLPFKRAEGEAAFYGPKLDFMFKDALGREWQLATIQIDFNMPERFGLTYIDKDGLKKTPVMIHRAIAGSLERFLAVIIEHFAGAFPVWLAPIQTIVLPIGEAHHEYAEHVYGVLKKAGVRAALDSSGETLGKKIRSANMQKIPYTLVIGDKEKESSTATIESRDSGTIGEKPIEEFIALIQS</sequence>
<evidence type="ECO:0000256" key="2">
    <source>
        <dbReference type="ARBA" id="ARBA00022490"/>
    </source>
</evidence>
<evidence type="ECO:0000256" key="3">
    <source>
        <dbReference type="ARBA" id="ARBA00022555"/>
    </source>
</evidence>